<dbReference type="SUPFAM" id="SSF103473">
    <property type="entry name" value="MFS general substrate transporter"/>
    <property type="match status" value="1"/>
</dbReference>
<evidence type="ECO:0000256" key="3">
    <source>
        <dbReference type="ARBA" id="ARBA00022989"/>
    </source>
</evidence>
<evidence type="ECO:0008006" key="8">
    <source>
        <dbReference type="Google" id="ProtNLM"/>
    </source>
</evidence>
<evidence type="ECO:0000256" key="5">
    <source>
        <dbReference type="SAM" id="Phobius"/>
    </source>
</evidence>
<dbReference type="Pfam" id="PF00083">
    <property type="entry name" value="Sugar_tr"/>
    <property type="match status" value="1"/>
</dbReference>
<dbReference type="PANTHER" id="PTHR23503:SF11">
    <property type="entry name" value="MAJOR FACILITATOR SUPERFAMILY (MFS) PROFILE DOMAIN-CONTAINING PROTEIN"/>
    <property type="match status" value="1"/>
</dbReference>
<reference evidence="6" key="2">
    <citation type="submission" date="2022-06" db="UniProtKB">
        <authorList>
            <consortium name="EnsemblMetazoa"/>
        </authorList>
    </citation>
    <scope>IDENTIFICATION</scope>
    <source>
        <strain evidence="6">DF5081</strain>
    </source>
</reference>
<reference evidence="7" key="1">
    <citation type="submission" date="2010-08" db="EMBL/GenBank/DDBJ databases">
        <authorList>
            <consortium name="Caenorhabditis japonica Sequencing Consortium"/>
            <person name="Wilson R.K."/>
        </authorList>
    </citation>
    <scope>NUCLEOTIDE SEQUENCE [LARGE SCALE GENOMIC DNA]</scope>
    <source>
        <strain evidence="7">DF5081</strain>
    </source>
</reference>
<dbReference type="InterPro" id="IPR005828">
    <property type="entry name" value="MFS_sugar_transport-like"/>
</dbReference>
<accession>A0A8R1HU44</accession>
<dbReference type="InterPro" id="IPR036259">
    <property type="entry name" value="MFS_trans_sf"/>
</dbReference>
<dbReference type="GO" id="GO:0015149">
    <property type="term" value="F:hexose transmembrane transporter activity"/>
    <property type="evidence" value="ECO:0007669"/>
    <property type="project" value="TreeGrafter"/>
</dbReference>
<dbReference type="GO" id="GO:0016020">
    <property type="term" value="C:membrane"/>
    <property type="evidence" value="ECO:0007669"/>
    <property type="project" value="UniProtKB-SubCell"/>
</dbReference>
<name>A0A8R1HU44_CAEJA</name>
<feature type="transmembrane region" description="Helical" evidence="5">
    <location>
        <begin position="187"/>
        <end position="206"/>
    </location>
</feature>
<dbReference type="PANTHER" id="PTHR23503">
    <property type="entry name" value="SOLUTE CARRIER FAMILY 2"/>
    <property type="match status" value="1"/>
</dbReference>
<evidence type="ECO:0000313" key="6">
    <source>
        <dbReference type="EnsemblMetazoa" id="CJA08892.1"/>
    </source>
</evidence>
<evidence type="ECO:0000256" key="1">
    <source>
        <dbReference type="ARBA" id="ARBA00004141"/>
    </source>
</evidence>
<evidence type="ECO:0000256" key="4">
    <source>
        <dbReference type="ARBA" id="ARBA00023136"/>
    </source>
</evidence>
<protein>
    <recommendedName>
        <fullName evidence="8">Major facilitator superfamily (MFS) profile domain-containing protein</fullName>
    </recommendedName>
</protein>
<feature type="transmembrane region" description="Helical" evidence="5">
    <location>
        <begin position="274"/>
        <end position="298"/>
    </location>
</feature>
<feature type="transmembrane region" description="Helical" evidence="5">
    <location>
        <begin position="157"/>
        <end position="180"/>
    </location>
</feature>
<comment type="subcellular location">
    <subcellularLocation>
        <location evidence="1">Membrane</location>
        <topology evidence="1">Multi-pass membrane protein</topology>
    </subcellularLocation>
</comment>
<keyword evidence="4 5" id="KW-0472">Membrane</keyword>
<feature type="transmembrane region" description="Helical" evidence="5">
    <location>
        <begin position="212"/>
        <end position="235"/>
    </location>
</feature>
<keyword evidence="2 5" id="KW-0812">Transmembrane</keyword>
<feature type="transmembrane region" description="Helical" evidence="5">
    <location>
        <begin position="247"/>
        <end position="268"/>
    </location>
</feature>
<proteinExistence type="predicted"/>
<dbReference type="Proteomes" id="UP000005237">
    <property type="component" value="Unassembled WGS sequence"/>
</dbReference>
<dbReference type="InterPro" id="IPR005829">
    <property type="entry name" value="Sugar_transporter_CS"/>
</dbReference>
<evidence type="ECO:0000313" key="7">
    <source>
        <dbReference type="Proteomes" id="UP000005237"/>
    </source>
</evidence>
<dbReference type="EnsemblMetazoa" id="CJA08892.1">
    <property type="protein sequence ID" value="CJA08892.1"/>
    <property type="gene ID" value="WBGene00128096"/>
</dbReference>
<dbReference type="Gene3D" id="1.20.1250.20">
    <property type="entry name" value="MFS general substrate transporter like domains"/>
    <property type="match status" value="1"/>
</dbReference>
<dbReference type="AlphaFoldDB" id="A0A8R1HU44"/>
<keyword evidence="7" id="KW-1185">Reference proteome</keyword>
<evidence type="ECO:0000256" key="2">
    <source>
        <dbReference type="ARBA" id="ARBA00022692"/>
    </source>
</evidence>
<keyword evidence="3 5" id="KW-1133">Transmembrane helix</keyword>
<sequence>MNEQDRRLFEKMINMPYFCVTKFEEIYLKKKIDPFAKQTERPDIVFEPSDVLVCNSLAHDITDISAIESKLFYHGIQRSNSYRPLISNYELMESNNNLKYARYGKSWRDSFKGFLIGAVVAASYAFTGDDLIDTFSANMLLGDNVGSKQLHQSTDTFTILVSDALGLVLFASSLLGIFLADRYGRRRLVLMGLFGTCFANFGAAFYTSNKTIVSLCFAATKMFIGVGCGGPAWFLTSELVDPDYAWIFQPLSTGILLSTTMLETFFYLSIDALIGSYSLLVLAAGPALAAAVVIYLYLPETKGRSSEEIQYMLNSNSFSGISKKKSSTSDVYGTFDDGIY</sequence>
<dbReference type="PROSITE" id="PS00216">
    <property type="entry name" value="SUGAR_TRANSPORT_1"/>
    <property type="match status" value="1"/>
</dbReference>
<dbReference type="InterPro" id="IPR045263">
    <property type="entry name" value="GLUT"/>
</dbReference>
<organism evidence="6 7">
    <name type="scientific">Caenorhabditis japonica</name>
    <dbReference type="NCBI Taxonomy" id="281687"/>
    <lineage>
        <taxon>Eukaryota</taxon>
        <taxon>Metazoa</taxon>
        <taxon>Ecdysozoa</taxon>
        <taxon>Nematoda</taxon>
        <taxon>Chromadorea</taxon>
        <taxon>Rhabditida</taxon>
        <taxon>Rhabditina</taxon>
        <taxon>Rhabditomorpha</taxon>
        <taxon>Rhabditoidea</taxon>
        <taxon>Rhabditidae</taxon>
        <taxon>Peloderinae</taxon>
        <taxon>Caenorhabditis</taxon>
    </lineage>
</organism>